<feature type="transmembrane region" description="Helical" evidence="9">
    <location>
        <begin position="196"/>
        <end position="220"/>
    </location>
</feature>
<gene>
    <name evidence="12" type="ORF">MAR_030848</name>
</gene>
<proteinExistence type="inferred from homology"/>
<keyword evidence="4 8" id="KW-0297">G-protein coupled receptor</keyword>
<keyword evidence="2 8" id="KW-0812">Transmembrane</keyword>
<dbReference type="InterPro" id="IPR017452">
    <property type="entry name" value="GPCR_Rhodpsn_7TM"/>
</dbReference>
<dbReference type="PANTHER" id="PTHR24243:SF224">
    <property type="entry name" value="G-PROTEIN COUPLED RECEPTOR 19-RELATED"/>
    <property type="match status" value="1"/>
</dbReference>
<evidence type="ECO:0000256" key="9">
    <source>
        <dbReference type="SAM" id="Phobius"/>
    </source>
</evidence>
<evidence type="ECO:0000256" key="1">
    <source>
        <dbReference type="ARBA" id="ARBA00004141"/>
    </source>
</evidence>
<evidence type="ECO:0000256" key="3">
    <source>
        <dbReference type="ARBA" id="ARBA00022989"/>
    </source>
</evidence>
<dbReference type="InterPro" id="IPR001304">
    <property type="entry name" value="C-type_lectin-like"/>
</dbReference>
<dbReference type="InterPro" id="IPR016186">
    <property type="entry name" value="C-type_lectin-like/link_sf"/>
</dbReference>
<dbReference type="PRINTS" id="PR00237">
    <property type="entry name" value="GPCRRHODOPSN"/>
</dbReference>
<evidence type="ECO:0000313" key="12">
    <source>
        <dbReference type="EMBL" id="WAR16254.1"/>
    </source>
</evidence>
<dbReference type="CDD" id="cd00637">
    <property type="entry name" value="7tm_classA_rhodopsin-like"/>
    <property type="match status" value="1"/>
</dbReference>
<evidence type="ECO:0000256" key="5">
    <source>
        <dbReference type="ARBA" id="ARBA00023136"/>
    </source>
</evidence>
<accession>A0ABY7F4Z2</accession>
<keyword evidence="3 9" id="KW-1133">Transmembrane helix</keyword>
<evidence type="ECO:0000313" key="13">
    <source>
        <dbReference type="Proteomes" id="UP001164746"/>
    </source>
</evidence>
<dbReference type="Gene3D" id="3.10.100.10">
    <property type="entry name" value="Mannose-Binding Protein A, subunit A"/>
    <property type="match status" value="1"/>
</dbReference>
<keyword evidence="6 8" id="KW-0675">Receptor</keyword>
<feature type="domain" description="G-protein coupled receptors family 1 profile" evidence="11">
    <location>
        <begin position="39"/>
        <end position="342"/>
    </location>
</feature>
<evidence type="ECO:0000256" key="8">
    <source>
        <dbReference type="RuleBase" id="RU000688"/>
    </source>
</evidence>
<dbReference type="EMBL" id="CP111021">
    <property type="protein sequence ID" value="WAR16254.1"/>
    <property type="molecule type" value="Genomic_DNA"/>
</dbReference>
<dbReference type="Proteomes" id="UP001164746">
    <property type="component" value="Chromosome 10"/>
</dbReference>
<sequence length="461" mass="51854">MDNASDSDALLANLNAEKADLMTPVIVYLAVLMCSGLVGNMLVVIYYGFRARQSTHSLFICSVAIYDLISCGISIPIEIVDLRLFVTFENSAACKVLRFVNHFAAIGSICILLEIAIDRFRRICRPVQKQLKHQQVKIACGLSVVVSLFYSWPAFVFYTSVPVDVRSENGLTVTGHDCTTTKEKDYSVYLWVFNSFYMASFVVVAVILCVLYSLVGRMLVKHNRKMNFAKPTSEGIETSLTDDTTAKTKQTESAISDKADGSTQQAQHKATQLDRKTVKFTMIMLVITVVFVISFLPYQALVLWRVSKGGYEADVLSDGGLVAFQFGLRSYFLNSALNPFIYGFFNSRFRDFVYKIVCVCRRKTHGRSKFSSTTSASSATAWWIGLTDENVEGLWKWHDTDTLATFTDWFPGEPSNGGNNEDCASIYVREGFHWNDVNCQLFKYYPICEIQDQNYNVEVVG</sequence>
<dbReference type="Pfam" id="PF00001">
    <property type="entry name" value="7tm_1"/>
    <property type="match status" value="1"/>
</dbReference>
<keyword evidence="13" id="KW-1185">Reference proteome</keyword>
<dbReference type="InterPro" id="IPR016187">
    <property type="entry name" value="CTDL_fold"/>
</dbReference>
<dbReference type="PROSITE" id="PS00237">
    <property type="entry name" value="G_PROTEIN_RECEP_F1_1"/>
    <property type="match status" value="1"/>
</dbReference>
<protein>
    <submittedName>
        <fullName evidence="12">NTR2-like protein</fullName>
    </submittedName>
</protein>
<dbReference type="PROSITE" id="PS50262">
    <property type="entry name" value="G_PROTEIN_RECEP_F1_2"/>
    <property type="match status" value="1"/>
</dbReference>
<reference evidence="12" key="1">
    <citation type="submission" date="2022-11" db="EMBL/GenBank/DDBJ databases">
        <title>Centuries of genome instability and evolution in soft-shell clam transmissible cancer (bioRxiv).</title>
        <authorList>
            <person name="Hart S.F.M."/>
            <person name="Yonemitsu M.A."/>
            <person name="Giersch R.M."/>
            <person name="Beal B.F."/>
            <person name="Arriagada G."/>
            <person name="Davis B.W."/>
            <person name="Ostrander E.A."/>
            <person name="Goff S.P."/>
            <person name="Metzger M.J."/>
        </authorList>
    </citation>
    <scope>NUCLEOTIDE SEQUENCE</scope>
    <source>
        <strain evidence="12">MELC-2E11</strain>
        <tissue evidence="12">Siphon/mantle</tissue>
    </source>
</reference>
<organism evidence="12 13">
    <name type="scientific">Mya arenaria</name>
    <name type="common">Soft-shell clam</name>
    <dbReference type="NCBI Taxonomy" id="6604"/>
    <lineage>
        <taxon>Eukaryota</taxon>
        <taxon>Metazoa</taxon>
        <taxon>Spiralia</taxon>
        <taxon>Lophotrochozoa</taxon>
        <taxon>Mollusca</taxon>
        <taxon>Bivalvia</taxon>
        <taxon>Autobranchia</taxon>
        <taxon>Heteroconchia</taxon>
        <taxon>Euheterodonta</taxon>
        <taxon>Imparidentia</taxon>
        <taxon>Neoheterodontei</taxon>
        <taxon>Myida</taxon>
        <taxon>Myoidea</taxon>
        <taxon>Myidae</taxon>
        <taxon>Mya</taxon>
    </lineage>
</organism>
<feature type="transmembrane region" description="Helical" evidence="9">
    <location>
        <begin position="138"/>
        <end position="158"/>
    </location>
</feature>
<comment type="similarity">
    <text evidence="8">Belongs to the G-protein coupled receptor 1 family.</text>
</comment>
<evidence type="ECO:0000256" key="7">
    <source>
        <dbReference type="ARBA" id="ARBA00023224"/>
    </source>
</evidence>
<name>A0ABY7F4Z2_MYAAR</name>
<evidence type="ECO:0000256" key="4">
    <source>
        <dbReference type="ARBA" id="ARBA00023040"/>
    </source>
</evidence>
<keyword evidence="5 9" id="KW-0472">Membrane</keyword>
<comment type="subcellular location">
    <subcellularLocation>
        <location evidence="1">Membrane</location>
        <topology evidence="1">Multi-pass membrane protein</topology>
    </subcellularLocation>
</comment>
<evidence type="ECO:0000256" key="6">
    <source>
        <dbReference type="ARBA" id="ARBA00023170"/>
    </source>
</evidence>
<feature type="transmembrane region" description="Helical" evidence="9">
    <location>
        <begin position="99"/>
        <end position="117"/>
    </location>
</feature>
<evidence type="ECO:0000259" key="11">
    <source>
        <dbReference type="PROSITE" id="PS50262"/>
    </source>
</evidence>
<keyword evidence="7 8" id="KW-0807">Transducer</keyword>
<dbReference type="PROSITE" id="PS50041">
    <property type="entry name" value="C_TYPE_LECTIN_2"/>
    <property type="match status" value="1"/>
</dbReference>
<dbReference type="SUPFAM" id="SSF56436">
    <property type="entry name" value="C-type lectin-like"/>
    <property type="match status" value="1"/>
</dbReference>
<dbReference type="Pfam" id="PF00059">
    <property type="entry name" value="Lectin_C"/>
    <property type="match status" value="1"/>
</dbReference>
<dbReference type="PANTHER" id="PTHR24243">
    <property type="entry name" value="G-PROTEIN COUPLED RECEPTOR"/>
    <property type="match status" value="1"/>
</dbReference>
<feature type="transmembrane region" description="Helical" evidence="9">
    <location>
        <begin position="58"/>
        <end position="79"/>
    </location>
</feature>
<feature type="transmembrane region" description="Helical" evidence="9">
    <location>
        <begin position="282"/>
        <end position="306"/>
    </location>
</feature>
<dbReference type="Gene3D" id="1.20.1070.10">
    <property type="entry name" value="Rhodopsin 7-helix transmembrane proteins"/>
    <property type="match status" value="1"/>
</dbReference>
<dbReference type="SMART" id="SM00034">
    <property type="entry name" value="CLECT"/>
    <property type="match status" value="1"/>
</dbReference>
<feature type="transmembrane region" description="Helical" evidence="9">
    <location>
        <begin position="25"/>
        <end position="46"/>
    </location>
</feature>
<evidence type="ECO:0000256" key="2">
    <source>
        <dbReference type="ARBA" id="ARBA00022692"/>
    </source>
</evidence>
<feature type="transmembrane region" description="Helical" evidence="9">
    <location>
        <begin position="326"/>
        <end position="345"/>
    </location>
</feature>
<dbReference type="SUPFAM" id="SSF81321">
    <property type="entry name" value="Family A G protein-coupled receptor-like"/>
    <property type="match status" value="1"/>
</dbReference>
<evidence type="ECO:0000259" key="10">
    <source>
        <dbReference type="PROSITE" id="PS50041"/>
    </source>
</evidence>
<dbReference type="InterPro" id="IPR000276">
    <property type="entry name" value="GPCR_Rhodpsn"/>
</dbReference>
<feature type="domain" description="C-type lectin" evidence="10">
    <location>
        <begin position="360"/>
        <end position="440"/>
    </location>
</feature>